<dbReference type="PRINTS" id="PR00300">
    <property type="entry name" value="CLPPROTEASEA"/>
</dbReference>
<dbReference type="SUPFAM" id="SSF52540">
    <property type="entry name" value="P-loop containing nucleoside triphosphate hydrolases"/>
    <property type="match status" value="2"/>
</dbReference>
<evidence type="ECO:0008006" key="9">
    <source>
        <dbReference type="Google" id="ProtNLM"/>
    </source>
</evidence>
<sequence>MDASDMLKPALARGSLQVVAATTFEEYRERFSKDPALERRFEVVEVREATATEAAGVLAALSPLYEAHHGVTCTAEAVAAAADWSDRYLPERHLPDKAIDVLDRAAVRARARLVARSAGPAAAASEQGRVTTQDVAAIIEETVGLRPGAVSATDALLGGALEAALRERVRGQPEAVKLVAAAVLRHASGLCEEGRPVATLLLYGPPGVGKTSLAKALAECWLGTGRALITLDCAGATDASAAAAALAAAVRRRPHAVVLVDEVDKAQGELLGLLLEVAEAGSLTLGGPGALGRVDFRHALVLLASNSQRGPASLPPALADRLDGAARLAPLGPEALSEVLCAMVRDAARRLRRAVPGAELRTTQAWREAVLEEALRGGGAQGGAADGAGARPLRRALRRWLENPLAAEVLRSRASPPPDAAEGRGRLPLFVADVAGGARAGAASLRAAVSTEWRAAADAEADSDELMGEDDTQDDDAHECEGIQKAGEEAAMVEQVVQTMLYFRCHAG</sequence>
<name>A0ABN9Y0L0_9DINO</name>
<feature type="non-terminal residue" evidence="7">
    <location>
        <position position="508"/>
    </location>
</feature>
<dbReference type="Gene3D" id="1.10.8.60">
    <property type="match status" value="1"/>
</dbReference>
<dbReference type="SMART" id="SM01086">
    <property type="entry name" value="ClpB_D2-small"/>
    <property type="match status" value="1"/>
</dbReference>
<dbReference type="SMART" id="SM00382">
    <property type="entry name" value="AAA"/>
    <property type="match status" value="1"/>
</dbReference>
<keyword evidence="3" id="KW-0067">ATP-binding</keyword>
<dbReference type="Proteomes" id="UP001189429">
    <property type="component" value="Unassembled WGS sequence"/>
</dbReference>
<feature type="domain" description="Clp ATPase C-terminal" evidence="6">
    <location>
        <begin position="331"/>
        <end position="427"/>
    </location>
</feature>
<dbReference type="Gene3D" id="3.40.50.300">
    <property type="entry name" value="P-loop containing nucleotide triphosphate hydrolases"/>
    <property type="match status" value="2"/>
</dbReference>
<reference evidence="7" key="1">
    <citation type="submission" date="2023-10" db="EMBL/GenBank/DDBJ databases">
        <authorList>
            <person name="Chen Y."/>
            <person name="Shah S."/>
            <person name="Dougan E. K."/>
            <person name="Thang M."/>
            <person name="Chan C."/>
        </authorList>
    </citation>
    <scope>NUCLEOTIDE SEQUENCE [LARGE SCALE GENOMIC DNA]</scope>
</reference>
<dbReference type="PANTHER" id="PTHR11638:SF18">
    <property type="entry name" value="HEAT SHOCK PROTEIN 104"/>
    <property type="match status" value="1"/>
</dbReference>
<feature type="region of interest" description="Disordered" evidence="4">
    <location>
        <begin position="458"/>
        <end position="477"/>
    </location>
</feature>
<dbReference type="InterPro" id="IPR003593">
    <property type="entry name" value="AAA+_ATPase"/>
</dbReference>
<dbReference type="Pfam" id="PF07724">
    <property type="entry name" value="AAA_2"/>
    <property type="match status" value="1"/>
</dbReference>
<feature type="domain" description="AAA+ ATPase" evidence="5">
    <location>
        <begin position="196"/>
        <end position="332"/>
    </location>
</feature>
<gene>
    <name evidence="7" type="ORF">PCOR1329_LOCUS80416</name>
</gene>
<evidence type="ECO:0000259" key="5">
    <source>
        <dbReference type="SMART" id="SM00382"/>
    </source>
</evidence>
<keyword evidence="2" id="KW-0547">Nucleotide-binding</keyword>
<dbReference type="InterPro" id="IPR041546">
    <property type="entry name" value="ClpA/ClpB_AAA_lid"/>
</dbReference>
<dbReference type="InterPro" id="IPR050130">
    <property type="entry name" value="ClpA_ClpB"/>
</dbReference>
<keyword evidence="1" id="KW-0677">Repeat</keyword>
<evidence type="ECO:0000256" key="3">
    <source>
        <dbReference type="ARBA" id="ARBA00022840"/>
    </source>
</evidence>
<evidence type="ECO:0000313" key="8">
    <source>
        <dbReference type="Proteomes" id="UP001189429"/>
    </source>
</evidence>
<dbReference type="InterPro" id="IPR001270">
    <property type="entry name" value="ClpA/B"/>
</dbReference>
<proteinExistence type="predicted"/>
<keyword evidence="8" id="KW-1185">Reference proteome</keyword>
<dbReference type="InterPro" id="IPR027417">
    <property type="entry name" value="P-loop_NTPase"/>
</dbReference>
<feature type="compositionally biased region" description="Acidic residues" evidence="4">
    <location>
        <begin position="459"/>
        <end position="477"/>
    </location>
</feature>
<dbReference type="Pfam" id="PF17871">
    <property type="entry name" value="AAA_lid_9"/>
    <property type="match status" value="1"/>
</dbReference>
<dbReference type="PANTHER" id="PTHR11638">
    <property type="entry name" value="ATP-DEPENDENT CLP PROTEASE"/>
    <property type="match status" value="1"/>
</dbReference>
<protein>
    <recommendedName>
        <fullName evidence="9">AAA+ ATPase domain-containing protein</fullName>
    </recommendedName>
</protein>
<dbReference type="EMBL" id="CAUYUJ010021392">
    <property type="protein sequence ID" value="CAK0904368.1"/>
    <property type="molecule type" value="Genomic_DNA"/>
</dbReference>
<evidence type="ECO:0000259" key="6">
    <source>
        <dbReference type="SMART" id="SM01086"/>
    </source>
</evidence>
<comment type="caution">
    <text evidence="7">The sequence shown here is derived from an EMBL/GenBank/DDBJ whole genome shotgun (WGS) entry which is preliminary data.</text>
</comment>
<evidence type="ECO:0000256" key="4">
    <source>
        <dbReference type="SAM" id="MobiDB-lite"/>
    </source>
</evidence>
<organism evidence="7 8">
    <name type="scientific">Prorocentrum cordatum</name>
    <dbReference type="NCBI Taxonomy" id="2364126"/>
    <lineage>
        <taxon>Eukaryota</taxon>
        <taxon>Sar</taxon>
        <taxon>Alveolata</taxon>
        <taxon>Dinophyceae</taxon>
        <taxon>Prorocentrales</taxon>
        <taxon>Prorocentraceae</taxon>
        <taxon>Prorocentrum</taxon>
    </lineage>
</organism>
<evidence type="ECO:0000313" key="7">
    <source>
        <dbReference type="EMBL" id="CAK0904368.1"/>
    </source>
</evidence>
<dbReference type="InterPro" id="IPR019489">
    <property type="entry name" value="Clp_ATPase_C"/>
</dbReference>
<evidence type="ECO:0000256" key="1">
    <source>
        <dbReference type="ARBA" id="ARBA00022737"/>
    </source>
</evidence>
<evidence type="ECO:0000256" key="2">
    <source>
        <dbReference type="ARBA" id="ARBA00022741"/>
    </source>
</evidence>
<dbReference type="InterPro" id="IPR003959">
    <property type="entry name" value="ATPase_AAA_core"/>
</dbReference>
<dbReference type="Pfam" id="PF10431">
    <property type="entry name" value="ClpB_D2-small"/>
    <property type="match status" value="1"/>
</dbReference>
<accession>A0ABN9Y0L0</accession>